<dbReference type="NCBIfam" id="TIGR01657">
    <property type="entry name" value="P-ATPase-V"/>
    <property type="match status" value="1"/>
</dbReference>
<dbReference type="NCBIfam" id="TIGR01494">
    <property type="entry name" value="ATPase_P-type"/>
    <property type="match status" value="1"/>
</dbReference>
<feature type="transmembrane region" description="Helical" evidence="13">
    <location>
        <begin position="462"/>
        <end position="481"/>
    </location>
</feature>
<keyword evidence="5 13" id="KW-0479">Metal-binding</keyword>
<feature type="domain" description="Cation-transporting P-type ATPase C-terminal" evidence="16">
    <location>
        <begin position="1260"/>
        <end position="1435"/>
    </location>
</feature>
<evidence type="ECO:0000259" key="18">
    <source>
        <dbReference type="Pfam" id="PF12409"/>
    </source>
</evidence>
<keyword evidence="7 13" id="KW-0067">ATP-binding</keyword>
<feature type="compositionally biased region" description="Basic and acidic residues" evidence="14">
    <location>
        <begin position="85"/>
        <end position="95"/>
    </location>
</feature>
<feature type="domain" description="P5B-type ATPase N-terminal" evidence="18">
    <location>
        <begin position="277"/>
        <end position="407"/>
    </location>
</feature>
<dbReference type="SUPFAM" id="SSF81665">
    <property type="entry name" value="Calcium ATPase, transmembrane domain M"/>
    <property type="match status" value="1"/>
</dbReference>
<dbReference type="Pfam" id="PF00690">
    <property type="entry name" value="Cation_ATPase_N"/>
    <property type="match status" value="1"/>
</dbReference>
<dbReference type="InterPro" id="IPR036412">
    <property type="entry name" value="HAD-like_sf"/>
</dbReference>
<dbReference type="SUPFAM" id="SSF56784">
    <property type="entry name" value="HAD-like"/>
    <property type="match status" value="1"/>
</dbReference>
<organism evidence="19 20">
    <name type="scientific">Heterobasidion irregulare (strain TC 32-1)</name>
    <dbReference type="NCBI Taxonomy" id="747525"/>
    <lineage>
        <taxon>Eukaryota</taxon>
        <taxon>Fungi</taxon>
        <taxon>Dikarya</taxon>
        <taxon>Basidiomycota</taxon>
        <taxon>Agaricomycotina</taxon>
        <taxon>Agaricomycetes</taxon>
        <taxon>Russulales</taxon>
        <taxon>Bondarzewiaceae</taxon>
        <taxon>Heterobasidion</taxon>
        <taxon>Heterobasidion annosum species complex</taxon>
    </lineage>
</organism>
<evidence type="ECO:0000256" key="1">
    <source>
        <dbReference type="ARBA" id="ARBA00004141"/>
    </source>
</evidence>
<feature type="domain" description="Cation-transporting P-type ATPase N-terminal" evidence="17">
    <location>
        <begin position="430"/>
        <end position="482"/>
    </location>
</feature>
<dbReference type="InterPro" id="IPR004014">
    <property type="entry name" value="ATPase_P-typ_cation-transptr_N"/>
</dbReference>
<dbReference type="GO" id="GO:0006874">
    <property type="term" value="P:intracellular calcium ion homeostasis"/>
    <property type="evidence" value="ECO:0007669"/>
    <property type="project" value="TreeGrafter"/>
</dbReference>
<dbReference type="RefSeq" id="XP_009547129.1">
    <property type="nucleotide sequence ID" value="XM_009548834.1"/>
</dbReference>
<evidence type="ECO:0000256" key="2">
    <source>
        <dbReference type="ARBA" id="ARBA00006000"/>
    </source>
</evidence>
<feature type="domain" description="P-type ATPase A" evidence="15">
    <location>
        <begin position="526"/>
        <end position="654"/>
    </location>
</feature>
<feature type="transmembrane region" description="Helical" evidence="13">
    <location>
        <begin position="294"/>
        <end position="319"/>
    </location>
</feature>
<feature type="transmembrane region" description="Helical" evidence="13">
    <location>
        <begin position="487"/>
        <end position="507"/>
    </location>
</feature>
<feature type="transmembrane region" description="Helical" evidence="13">
    <location>
        <begin position="707"/>
        <end position="728"/>
    </location>
</feature>
<dbReference type="Gene3D" id="2.70.150.10">
    <property type="entry name" value="Calcium-transporting ATPase, cytoplasmic transduction domain A"/>
    <property type="match status" value="1"/>
</dbReference>
<feature type="transmembrane region" description="Helical" evidence="13">
    <location>
        <begin position="671"/>
        <end position="695"/>
    </location>
</feature>
<name>W4K3R3_HETIT</name>
<evidence type="ECO:0000256" key="9">
    <source>
        <dbReference type="ARBA" id="ARBA00022967"/>
    </source>
</evidence>
<dbReference type="OrthoDB" id="48943at2759"/>
<gene>
    <name evidence="19" type="ORF">HETIRDRAFT_101532</name>
</gene>
<reference evidence="19 20" key="1">
    <citation type="journal article" date="2012" name="New Phytol.">
        <title>Insight into trade-off between wood decay and parasitism from the genome of a fungal forest pathogen.</title>
        <authorList>
            <person name="Olson A."/>
            <person name="Aerts A."/>
            <person name="Asiegbu F."/>
            <person name="Belbahri L."/>
            <person name="Bouzid O."/>
            <person name="Broberg A."/>
            <person name="Canback B."/>
            <person name="Coutinho P.M."/>
            <person name="Cullen D."/>
            <person name="Dalman K."/>
            <person name="Deflorio G."/>
            <person name="van Diepen L.T."/>
            <person name="Dunand C."/>
            <person name="Duplessis S."/>
            <person name="Durling M."/>
            <person name="Gonthier P."/>
            <person name="Grimwood J."/>
            <person name="Fossdal C.G."/>
            <person name="Hansson D."/>
            <person name="Henrissat B."/>
            <person name="Hietala A."/>
            <person name="Himmelstrand K."/>
            <person name="Hoffmeister D."/>
            <person name="Hogberg N."/>
            <person name="James T.Y."/>
            <person name="Karlsson M."/>
            <person name="Kohler A."/>
            <person name="Kues U."/>
            <person name="Lee Y.H."/>
            <person name="Lin Y.C."/>
            <person name="Lind M."/>
            <person name="Lindquist E."/>
            <person name="Lombard V."/>
            <person name="Lucas S."/>
            <person name="Lunden K."/>
            <person name="Morin E."/>
            <person name="Murat C."/>
            <person name="Park J."/>
            <person name="Raffaello T."/>
            <person name="Rouze P."/>
            <person name="Salamov A."/>
            <person name="Schmutz J."/>
            <person name="Solheim H."/>
            <person name="Stahlberg J."/>
            <person name="Velez H."/>
            <person name="de Vries R.P."/>
            <person name="Wiebenga A."/>
            <person name="Woodward S."/>
            <person name="Yakovlev I."/>
            <person name="Garbelotto M."/>
            <person name="Martin F."/>
            <person name="Grigoriev I.V."/>
            <person name="Stenlid J."/>
        </authorList>
    </citation>
    <scope>NUCLEOTIDE SEQUENCE [LARGE SCALE GENOMIC DNA]</scope>
    <source>
        <strain evidence="19 20">TC 32-1</strain>
    </source>
</reference>
<dbReference type="InterPro" id="IPR059000">
    <property type="entry name" value="ATPase_P-type_domA"/>
</dbReference>
<comment type="similarity">
    <text evidence="2 13">Belongs to the cation transport ATPase (P-type) (TC 3.A.3) family. Type V subfamily.</text>
</comment>
<dbReference type="InParanoid" id="W4K3R3"/>
<feature type="transmembrane region" description="Helical" evidence="13">
    <location>
        <begin position="1359"/>
        <end position="1378"/>
    </location>
</feature>
<keyword evidence="3" id="KW-0597">Phosphoprotein</keyword>
<dbReference type="FunFam" id="3.40.50.1000:FF:000068">
    <property type="entry name" value="Cation-transporting ATPase"/>
    <property type="match status" value="1"/>
</dbReference>
<feature type="transmembrane region" description="Helical" evidence="13">
    <location>
        <begin position="1390"/>
        <end position="1408"/>
    </location>
</feature>
<dbReference type="InterPro" id="IPR006544">
    <property type="entry name" value="P-type_TPase_V"/>
</dbReference>
<dbReference type="Gene3D" id="1.20.1110.10">
    <property type="entry name" value="Calcium-transporting ATPase, transmembrane domain"/>
    <property type="match status" value="2"/>
</dbReference>
<evidence type="ECO:0000256" key="6">
    <source>
        <dbReference type="ARBA" id="ARBA00022741"/>
    </source>
</evidence>
<evidence type="ECO:0000256" key="13">
    <source>
        <dbReference type="RuleBase" id="RU362082"/>
    </source>
</evidence>
<feature type="transmembrane region" description="Helical" evidence="13">
    <location>
        <begin position="1260"/>
        <end position="1278"/>
    </location>
</feature>
<keyword evidence="20" id="KW-1185">Reference proteome</keyword>
<keyword evidence="9 13" id="KW-1278">Translocase</keyword>
<dbReference type="InterPro" id="IPR047821">
    <property type="entry name" value="P5B-type_ATPase"/>
</dbReference>
<comment type="catalytic activity">
    <reaction evidence="12 13">
        <text>ATP + H2O = ADP + phosphate + H(+)</text>
        <dbReference type="Rhea" id="RHEA:13065"/>
        <dbReference type="ChEBI" id="CHEBI:15377"/>
        <dbReference type="ChEBI" id="CHEBI:15378"/>
        <dbReference type="ChEBI" id="CHEBI:30616"/>
        <dbReference type="ChEBI" id="CHEBI:43474"/>
        <dbReference type="ChEBI" id="CHEBI:456216"/>
    </reaction>
</comment>
<keyword evidence="6 13" id="KW-0547">Nucleotide-binding</keyword>
<dbReference type="PROSITE" id="PS00154">
    <property type="entry name" value="ATPASE_E1_E2"/>
    <property type="match status" value="1"/>
</dbReference>
<dbReference type="Pfam" id="PF00122">
    <property type="entry name" value="E1-E2_ATPase"/>
    <property type="match status" value="1"/>
</dbReference>
<dbReference type="Gene3D" id="3.40.1110.10">
    <property type="entry name" value="Calcium-transporting ATPase, cytoplasmic domain N"/>
    <property type="match status" value="1"/>
</dbReference>
<dbReference type="InterPro" id="IPR008250">
    <property type="entry name" value="ATPase_P-typ_transduc_dom_A_sf"/>
</dbReference>
<keyword evidence="11 13" id="KW-0472">Membrane</keyword>
<dbReference type="GO" id="GO:0019829">
    <property type="term" value="F:ATPase-coupled monoatomic cation transmembrane transporter activity"/>
    <property type="evidence" value="ECO:0007669"/>
    <property type="project" value="UniProtKB-UniRule"/>
</dbReference>
<dbReference type="SUPFAM" id="SSF81660">
    <property type="entry name" value="Metal cation-transporting ATPase, ATP-binding domain N"/>
    <property type="match status" value="1"/>
</dbReference>
<dbReference type="PROSITE" id="PS01229">
    <property type="entry name" value="COF_2"/>
    <property type="match status" value="1"/>
</dbReference>
<accession>W4K3R3</accession>
<evidence type="ECO:0000256" key="11">
    <source>
        <dbReference type="ARBA" id="ARBA00023136"/>
    </source>
</evidence>
<dbReference type="FunCoup" id="W4K3R3">
    <property type="interactions" value="148"/>
</dbReference>
<feature type="transmembrane region" description="Helical" evidence="13">
    <location>
        <begin position="1299"/>
        <end position="1320"/>
    </location>
</feature>
<dbReference type="EMBL" id="KI925459">
    <property type="protein sequence ID" value="ETW80369.1"/>
    <property type="molecule type" value="Genomic_DNA"/>
</dbReference>
<dbReference type="SFLD" id="SFLDG00002">
    <property type="entry name" value="C1.7:_P-type_atpase_like"/>
    <property type="match status" value="1"/>
</dbReference>
<comment type="subcellular location">
    <subcellularLocation>
        <location evidence="1 13">Membrane</location>
        <topology evidence="1 13">Multi-pass membrane protein</topology>
    </subcellularLocation>
</comment>
<dbReference type="HOGENOM" id="CLU_001828_3_1_1"/>
<dbReference type="STRING" id="747525.W4K3R3"/>
<dbReference type="GO" id="GO:0015662">
    <property type="term" value="F:P-type ion transporter activity"/>
    <property type="evidence" value="ECO:0007669"/>
    <property type="project" value="InterPro"/>
</dbReference>
<evidence type="ECO:0000256" key="3">
    <source>
        <dbReference type="ARBA" id="ARBA00022553"/>
    </source>
</evidence>
<dbReference type="GO" id="GO:0016887">
    <property type="term" value="F:ATP hydrolysis activity"/>
    <property type="evidence" value="ECO:0007669"/>
    <property type="project" value="InterPro"/>
</dbReference>
<dbReference type="EC" id="7.2.2.-" evidence="13"/>
<dbReference type="eggNOG" id="KOG0208">
    <property type="taxonomic scope" value="Eukaryota"/>
</dbReference>
<feature type="compositionally biased region" description="Acidic residues" evidence="14">
    <location>
        <begin position="107"/>
        <end position="116"/>
    </location>
</feature>
<feature type="compositionally biased region" description="Acidic residues" evidence="14">
    <location>
        <begin position="199"/>
        <end position="210"/>
    </location>
</feature>
<sequence>MSAIAGPSSYDYTEGASAIDISTAVSNSRRARRESQYSLAYDDADGAMFDGPGHAVNPSSVSRMSLHRSLSRQRSEGSVPRRSRRGSEASRRTDEGGGGDVDGGEGREEDEDEEDITGERPLIRRGRRSPSPARGNVFGNIAQLFGRDKSAQGHRRRSSLSQRSTASSARRWGRQSDAGSVAVESDDEGGDERWGYSSAEEEDEDDEDEDIARSPSPAASEFGYGSEPPSPTHSASLPLLSGDQFFGAEVRIDVDLEPLAPPPPGAPSRQTIYIADEDASVRFVGYETRRGRRAAWRALCVLSAGVLGLLGHWFPMLWLRWVTRERAFRDLEDGFVVVESAHREIALFPVQRLAYPYPASTVFSSSVSDPKLASTKPNGNGNGVPAEYGEVLETLLVLDYRYARFALDPKTGLFSVVKDWRDPTWTGVSSVKNGLEASVREQRLTLFGQNIIDVKGKTTVSLLIDEIIHPFYVFQVASIVLWSLDDYYYYAFCIALISTLSVATTLVETKKTIARMRQMSRFSCAVSVFVDGSWLERDSSDLVVGDIVNLLEPPLSLLPADLFLLSGDAIVNESMLTGESVPVSKIPVRDEDLARWREAKDVDGNTAKSFLYAGTRVVRIRKGVGLAGELERPALGMVVRTGFNTTKGALVRSMLFPKPMGFKFYRDSIRFIIVLAGIAGVGFCASAVQFIRLGVRWHTIVLRALDLITVVVPPALPATLSIGTSFALGRLRQAGIFCISPSRINVAGKINVCCFDKTGTLTEDGLDILGVRALERGAHRFGELVEDAHDLPAARDKAAFVHALATCHQLSVVDGEAIGDPLDVKMFAFTRWVVEEGHVAGTGVIRGGGKRRAEGEAGRAAALVQTIVRPPGSAHFRVEDALKGAAKHAHFLELGVIRTFEFVSQLRRMSVVVKRLKSSSMEIYVKGAPEVMVDICEPDSFPDDYDDLLSYYTKRGYRVIAIAGKSVEGLSWLKAQRMKRCVPPPLPIRAPAHTRTRAGSEQAESGLRFLGLVIFENKLKAGTAPAIQALRAAHLACRMITGDNALTAVSVARECGLVNQTAHVFAPAFVRGNAGTPMAKLEWTCMDDPAWELDDYSLRPLTPPAHHAMEGDMLDYQDYALVITGDVFRWMMSHAPLETLQRMLAKTQVFARMSPDEKNEVVERLQAMGHTVLMCGDGANDCAALKAADVGLSLSEAEASVAAPFTSRTPDIGCALEVVREGRAALVTSFSCFKYMALYSLIQFTTITLLYSFASSLGDFQFLYIDLFIIIPVAVTMGRTRPFARIHPKRPTASLVSKTVLASIAGQIALTSATQLWAFFWVRGQPWYERAGADPAAAAAAGDAGDDDHLQATNYENTVLFLVSCFQYILVAAVFSIGPPYRRPMWTNGWLMAALVALGAFNALVLLAPPGAVGQVLELMPLPSEARGALLCAVAVNVCGSLAFERWGVEWVAEGVGMLLQHGRRRRGRDGRGHRAAAGVV</sequence>
<dbReference type="SFLD" id="SFLDF00027">
    <property type="entry name" value="p-type_atpase"/>
    <property type="match status" value="1"/>
</dbReference>
<evidence type="ECO:0000313" key="20">
    <source>
        <dbReference type="Proteomes" id="UP000030671"/>
    </source>
</evidence>
<dbReference type="GeneID" id="20665776"/>
<dbReference type="GO" id="GO:0005524">
    <property type="term" value="F:ATP binding"/>
    <property type="evidence" value="ECO:0007669"/>
    <property type="project" value="UniProtKB-UniRule"/>
</dbReference>
<dbReference type="CDD" id="cd07542">
    <property type="entry name" value="P-type_ATPase_cation"/>
    <property type="match status" value="1"/>
</dbReference>
<dbReference type="GO" id="GO:0016020">
    <property type="term" value="C:membrane"/>
    <property type="evidence" value="ECO:0007669"/>
    <property type="project" value="UniProtKB-SubCell"/>
</dbReference>
<evidence type="ECO:0000313" key="19">
    <source>
        <dbReference type="EMBL" id="ETW80369.1"/>
    </source>
</evidence>
<dbReference type="InterPro" id="IPR018303">
    <property type="entry name" value="ATPase_P-typ_P_site"/>
</dbReference>
<feature type="region of interest" description="Disordered" evidence="14">
    <location>
        <begin position="43"/>
        <end position="238"/>
    </location>
</feature>
<dbReference type="InterPro" id="IPR044492">
    <property type="entry name" value="P_typ_ATPase_HD_dom"/>
</dbReference>
<dbReference type="InterPro" id="IPR023298">
    <property type="entry name" value="ATPase_P-typ_TM_dom_sf"/>
</dbReference>
<evidence type="ECO:0000256" key="4">
    <source>
        <dbReference type="ARBA" id="ARBA00022692"/>
    </source>
</evidence>
<dbReference type="GO" id="GO:0046872">
    <property type="term" value="F:metal ion binding"/>
    <property type="evidence" value="ECO:0007669"/>
    <property type="project" value="UniProtKB-UniRule"/>
</dbReference>
<dbReference type="Pfam" id="PF12409">
    <property type="entry name" value="P5-ATPase"/>
    <property type="match status" value="1"/>
</dbReference>
<protein>
    <recommendedName>
        <fullName evidence="13">Cation-transporting ATPase</fullName>
        <ecNumber evidence="13">7.2.2.-</ecNumber>
    </recommendedName>
</protein>
<evidence type="ECO:0000256" key="14">
    <source>
        <dbReference type="SAM" id="MobiDB-lite"/>
    </source>
</evidence>
<dbReference type="PANTHER" id="PTHR45630">
    <property type="entry name" value="CATION-TRANSPORTING ATPASE-RELATED"/>
    <property type="match status" value="1"/>
</dbReference>
<evidence type="ECO:0000259" key="15">
    <source>
        <dbReference type="Pfam" id="PF00122"/>
    </source>
</evidence>
<dbReference type="SFLD" id="SFLDS00003">
    <property type="entry name" value="Haloacid_Dehalogenase"/>
    <property type="match status" value="1"/>
</dbReference>
<keyword evidence="4 13" id="KW-0812">Transmembrane</keyword>
<dbReference type="SUPFAM" id="SSF81653">
    <property type="entry name" value="Calcium ATPase, transduction domain A"/>
    <property type="match status" value="1"/>
</dbReference>
<dbReference type="InterPro" id="IPR023214">
    <property type="entry name" value="HAD_sf"/>
</dbReference>
<dbReference type="FunFam" id="1.20.1110.10:FF:000032">
    <property type="entry name" value="Cation-transporting ATPase"/>
    <property type="match status" value="1"/>
</dbReference>
<evidence type="ECO:0000256" key="12">
    <source>
        <dbReference type="ARBA" id="ARBA00049360"/>
    </source>
</evidence>
<dbReference type="InterPro" id="IPR023299">
    <property type="entry name" value="ATPase_P-typ_cyto_dom_N"/>
</dbReference>
<dbReference type="InterPro" id="IPR047819">
    <property type="entry name" value="P5A-ATPase_N"/>
</dbReference>
<dbReference type="Pfam" id="PF13246">
    <property type="entry name" value="Cation_ATPase"/>
    <property type="match status" value="1"/>
</dbReference>
<dbReference type="InterPro" id="IPR001757">
    <property type="entry name" value="P_typ_ATPase"/>
</dbReference>
<dbReference type="Pfam" id="PF00689">
    <property type="entry name" value="Cation_ATPase_C"/>
    <property type="match status" value="1"/>
</dbReference>
<evidence type="ECO:0000256" key="10">
    <source>
        <dbReference type="ARBA" id="ARBA00022989"/>
    </source>
</evidence>
<keyword evidence="10 13" id="KW-1133">Transmembrane helix</keyword>
<feature type="compositionally biased region" description="Low complexity" evidence="14">
    <location>
        <begin position="159"/>
        <end position="170"/>
    </location>
</feature>
<evidence type="ECO:0000259" key="17">
    <source>
        <dbReference type="Pfam" id="PF00690"/>
    </source>
</evidence>
<feature type="transmembrane region" description="Helical" evidence="13">
    <location>
        <begin position="1236"/>
        <end position="1254"/>
    </location>
</feature>
<dbReference type="Proteomes" id="UP000030671">
    <property type="component" value="Unassembled WGS sequence"/>
</dbReference>
<dbReference type="FunFam" id="3.40.1110.10:FF:000057">
    <property type="entry name" value="Cation-transporting ATPase"/>
    <property type="match status" value="1"/>
</dbReference>
<evidence type="ECO:0000256" key="8">
    <source>
        <dbReference type="ARBA" id="ARBA00022842"/>
    </source>
</evidence>
<evidence type="ECO:0000256" key="5">
    <source>
        <dbReference type="ARBA" id="ARBA00022723"/>
    </source>
</evidence>
<dbReference type="InterPro" id="IPR006068">
    <property type="entry name" value="ATPase_P-typ_cation-transptr_C"/>
</dbReference>
<evidence type="ECO:0000256" key="7">
    <source>
        <dbReference type="ARBA" id="ARBA00022840"/>
    </source>
</evidence>
<dbReference type="PRINTS" id="PR00119">
    <property type="entry name" value="CATATPASE"/>
</dbReference>
<dbReference type="Gene3D" id="3.40.50.1000">
    <property type="entry name" value="HAD superfamily/HAD-like"/>
    <property type="match status" value="1"/>
</dbReference>
<keyword evidence="8 13" id="KW-0460">Magnesium</keyword>
<dbReference type="KEGG" id="hir:HETIRDRAFT_101532"/>
<dbReference type="PANTHER" id="PTHR45630:SF8">
    <property type="entry name" value="CATION-TRANSPORTING ATPASE"/>
    <property type="match status" value="1"/>
</dbReference>
<evidence type="ECO:0000259" key="16">
    <source>
        <dbReference type="Pfam" id="PF00689"/>
    </source>
</evidence>
<proteinExistence type="inferred from homology"/>